<dbReference type="Gene3D" id="2.20.110.10">
    <property type="entry name" value="Histone H3 K4-specific methyltransferase SET7/9 N-terminal domain"/>
    <property type="match status" value="3"/>
</dbReference>
<proteinExistence type="predicted"/>
<evidence type="ECO:0000256" key="1">
    <source>
        <dbReference type="SAM" id="SignalP"/>
    </source>
</evidence>
<dbReference type="PANTHER" id="PTHR33706:SF1">
    <property type="entry name" value="TPR REPEAT PROTEIN"/>
    <property type="match status" value="1"/>
</dbReference>
<dbReference type="AlphaFoldDB" id="A0A8J2ZMC2"/>
<dbReference type="EMBL" id="BMJV01000008">
    <property type="protein sequence ID" value="GGG83179.1"/>
    <property type="molecule type" value="Genomic_DNA"/>
</dbReference>
<dbReference type="InterPro" id="IPR011652">
    <property type="entry name" value="MORN_2"/>
</dbReference>
<dbReference type="Proteomes" id="UP000617145">
    <property type="component" value="Unassembled WGS sequence"/>
</dbReference>
<dbReference type="PANTHER" id="PTHR33706">
    <property type="entry name" value="MORN VARIANT REPEAT PROTEIN"/>
    <property type="match status" value="1"/>
</dbReference>
<protein>
    <recommendedName>
        <fullName evidence="4">Antitoxin component YwqK of the YwqJK toxin-antitoxin module</fullName>
    </recommendedName>
</protein>
<evidence type="ECO:0000313" key="3">
    <source>
        <dbReference type="Proteomes" id="UP000617145"/>
    </source>
</evidence>
<keyword evidence="3" id="KW-1185">Reference proteome</keyword>
<gene>
    <name evidence="2" type="ORF">GCM10011415_36250</name>
</gene>
<reference evidence="2" key="1">
    <citation type="journal article" date="2014" name="Int. J. Syst. Evol. Microbiol.">
        <title>Complete genome sequence of Corynebacterium casei LMG S-19264T (=DSM 44701T), isolated from a smear-ripened cheese.</title>
        <authorList>
            <consortium name="US DOE Joint Genome Institute (JGI-PGF)"/>
            <person name="Walter F."/>
            <person name="Albersmeier A."/>
            <person name="Kalinowski J."/>
            <person name="Ruckert C."/>
        </authorList>
    </citation>
    <scope>NUCLEOTIDE SEQUENCE</scope>
    <source>
        <strain evidence="2">CGMCC 1.15762</strain>
    </source>
</reference>
<feature type="chain" id="PRO_5035254892" description="Antitoxin component YwqK of the YwqJK toxin-antitoxin module" evidence="1">
    <location>
        <begin position="20"/>
        <end position="457"/>
    </location>
</feature>
<evidence type="ECO:0000313" key="2">
    <source>
        <dbReference type="EMBL" id="GGG83179.1"/>
    </source>
</evidence>
<name>A0A8J2ZMC2_9RHOB</name>
<reference evidence="2" key="2">
    <citation type="submission" date="2020-09" db="EMBL/GenBank/DDBJ databases">
        <authorList>
            <person name="Sun Q."/>
            <person name="Zhou Y."/>
        </authorList>
    </citation>
    <scope>NUCLEOTIDE SEQUENCE</scope>
    <source>
        <strain evidence="2">CGMCC 1.15762</strain>
    </source>
</reference>
<keyword evidence="1" id="KW-0732">Signal</keyword>
<dbReference type="Gene3D" id="3.90.930.1">
    <property type="match status" value="1"/>
</dbReference>
<accession>A0A8J2ZMC2</accession>
<dbReference type="Pfam" id="PF07661">
    <property type="entry name" value="MORN_2"/>
    <property type="match status" value="4"/>
</dbReference>
<evidence type="ECO:0008006" key="4">
    <source>
        <dbReference type="Google" id="ProtNLM"/>
    </source>
</evidence>
<feature type="signal peptide" evidence="1">
    <location>
        <begin position="1"/>
        <end position="19"/>
    </location>
</feature>
<organism evidence="2 3">
    <name type="scientific">Salipiger pallidus</name>
    <dbReference type="NCBI Taxonomy" id="1775170"/>
    <lineage>
        <taxon>Bacteria</taxon>
        <taxon>Pseudomonadati</taxon>
        <taxon>Pseudomonadota</taxon>
        <taxon>Alphaproteobacteria</taxon>
        <taxon>Rhodobacterales</taxon>
        <taxon>Roseobacteraceae</taxon>
        <taxon>Salipiger</taxon>
    </lineage>
</organism>
<sequence>MIRTAVLLICLATPALAQAPDGVQKQYYDDGTLAGEITRSGGELHGPWRSYYPSGQLREDAVYKAGRIDGVERKFHENGQLAAEVHWTEGERDGDFRDYDRDGNLTMQGTYDMGQPSGTREAYWPSGALRSVRHFDEGREVGLSRRWTRDGVLTRETEYTDAGVFVRERRWKEKTLISLREPVQIDGHGEGEKLTEYEGNFTETDIRAEGYRLTTRHLKDELIDRSEVVDGRMQGLYISTDPIQGDVTRVTYVDNQPHGLFTRTWNGSVLDRGMYDHGKRVGEWRREETTPFVELENYDDKGRLDGEQRTLGLDGKVRMRVTYAAGTLDGPYESFGPDGETLELGQYDMGQKTGPWKEISGNLEDLHSGSYAEDKRDGRWTITGAEGHPAEVLHYDMGEEDGLHYLFAPDGAVDEVQAWRDGVRDGYTTYYQDGRPVLRDLWQDGMLTRTDLPVVPQ</sequence>
<dbReference type="RefSeq" id="WP_188791692.1">
    <property type="nucleotide sequence ID" value="NZ_BMJV01000008.1"/>
</dbReference>
<comment type="caution">
    <text evidence="2">The sequence shown here is derived from an EMBL/GenBank/DDBJ whole genome shotgun (WGS) entry which is preliminary data.</text>
</comment>
<dbReference type="SUPFAM" id="SSF82185">
    <property type="entry name" value="Histone H3 K4-specific methyltransferase SET7/9 N-terminal domain"/>
    <property type="match status" value="4"/>
</dbReference>